<dbReference type="PANTHER" id="PTHR11895:SF7">
    <property type="entry name" value="GLUTAMYL-TRNA(GLN) AMIDOTRANSFERASE SUBUNIT A, MITOCHONDRIAL"/>
    <property type="match status" value="1"/>
</dbReference>
<evidence type="ECO:0000313" key="4">
    <source>
        <dbReference type="Proteomes" id="UP000294662"/>
    </source>
</evidence>
<reference evidence="3 4" key="1">
    <citation type="submission" date="2019-03" db="EMBL/GenBank/DDBJ databases">
        <authorList>
            <person name="Zhang S."/>
        </authorList>
    </citation>
    <scope>NUCLEOTIDE SEQUENCE [LARGE SCALE GENOMIC DNA]</scope>
    <source>
        <strain evidence="3 4">S4J41</strain>
    </source>
</reference>
<feature type="domain" description="Amidase" evidence="2">
    <location>
        <begin position="40"/>
        <end position="440"/>
    </location>
</feature>
<dbReference type="InterPro" id="IPR020556">
    <property type="entry name" value="Amidase_CS"/>
</dbReference>
<dbReference type="InterPro" id="IPR000120">
    <property type="entry name" value="Amidase"/>
</dbReference>
<dbReference type="Proteomes" id="UP000294662">
    <property type="component" value="Unassembled WGS sequence"/>
</dbReference>
<gene>
    <name evidence="3" type="ORF">E1B25_03435</name>
</gene>
<name>A0A4R5EY70_9RHOB</name>
<dbReference type="PANTHER" id="PTHR11895">
    <property type="entry name" value="TRANSAMIDASE"/>
    <property type="match status" value="1"/>
</dbReference>
<evidence type="ECO:0000259" key="2">
    <source>
        <dbReference type="Pfam" id="PF01425"/>
    </source>
</evidence>
<dbReference type="Pfam" id="PF01425">
    <property type="entry name" value="Amidase"/>
    <property type="match status" value="1"/>
</dbReference>
<organism evidence="3 4">
    <name type="scientific">Antarcticimicrobium sediminis</name>
    <dbReference type="NCBI Taxonomy" id="2546227"/>
    <lineage>
        <taxon>Bacteria</taxon>
        <taxon>Pseudomonadati</taxon>
        <taxon>Pseudomonadota</taxon>
        <taxon>Alphaproteobacteria</taxon>
        <taxon>Rhodobacterales</taxon>
        <taxon>Paracoccaceae</taxon>
        <taxon>Antarcticimicrobium</taxon>
    </lineage>
</organism>
<protein>
    <submittedName>
        <fullName evidence="3">Amidase</fullName>
    </submittedName>
</protein>
<accession>A0A4R5EY70</accession>
<comment type="caution">
    <text evidence="3">The sequence shown here is derived from an EMBL/GenBank/DDBJ whole genome shotgun (WGS) entry which is preliminary data.</text>
</comment>
<dbReference type="RefSeq" id="WP_132827281.1">
    <property type="nucleotide sequence ID" value="NZ_SMFP01000002.1"/>
</dbReference>
<dbReference type="Gene3D" id="3.90.1300.10">
    <property type="entry name" value="Amidase signature (AS) domain"/>
    <property type="match status" value="1"/>
</dbReference>
<sequence>MIKDTGAPSDAPSDAISLAAAIAGGALTPDEAMHRARTRAAQVADLGALSWLAPEDAALPNGATTGPFAGVPLLIKDLGGPFAGIPMRAGSAALADNTAEADSDLAVRFRAAGFHPFGATTVPEFGLSLSSEPAIGPICRNPLDPSRSAGGSSGGSAAAVAAGIVPLAHATDAGGSIRVPAAACGLVGLKPSRGAIPGGPGFGNHLGGIASEFAVTRTIRDARALWPLLTGATRGPFPDLHPLPEQGRFTIGFVSDTKGIAPERAAALDDAAGTLAAAGHLLHPVAATDLDEIRRISAQAFDRIISSNLASLAQTGLDLARCEPLTQAFAARGQRLTATQLWTSLEASVLAAHALWRLFDRVDVLLLPMLSQAPPKLGAFPTDHRDPEAQLARMDALAPYATLANITGAPALTLAFGADAEGLPLPVQMIAPIGGDLRLLALGAELEREARWQHPFPLFGDDA</sequence>
<keyword evidence="4" id="KW-1185">Reference proteome</keyword>
<comment type="similarity">
    <text evidence="1">Belongs to the amidase family.</text>
</comment>
<dbReference type="InterPro" id="IPR023631">
    <property type="entry name" value="Amidase_dom"/>
</dbReference>
<dbReference type="SUPFAM" id="SSF75304">
    <property type="entry name" value="Amidase signature (AS) enzymes"/>
    <property type="match status" value="1"/>
</dbReference>
<proteinExistence type="inferred from homology"/>
<dbReference type="InterPro" id="IPR036928">
    <property type="entry name" value="AS_sf"/>
</dbReference>
<dbReference type="EMBL" id="SMFP01000002">
    <property type="protein sequence ID" value="TDE40025.1"/>
    <property type="molecule type" value="Genomic_DNA"/>
</dbReference>
<dbReference type="GO" id="GO:0003824">
    <property type="term" value="F:catalytic activity"/>
    <property type="evidence" value="ECO:0007669"/>
    <property type="project" value="InterPro"/>
</dbReference>
<evidence type="ECO:0000313" key="3">
    <source>
        <dbReference type="EMBL" id="TDE40025.1"/>
    </source>
</evidence>
<dbReference type="OrthoDB" id="9777859at2"/>
<dbReference type="AlphaFoldDB" id="A0A4R5EY70"/>
<dbReference type="PROSITE" id="PS00571">
    <property type="entry name" value="AMIDASES"/>
    <property type="match status" value="1"/>
</dbReference>
<evidence type="ECO:0000256" key="1">
    <source>
        <dbReference type="ARBA" id="ARBA00009199"/>
    </source>
</evidence>